<dbReference type="InterPro" id="IPR029044">
    <property type="entry name" value="Nucleotide-diphossugar_trans"/>
</dbReference>
<dbReference type="Proteomes" id="UP000799429">
    <property type="component" value="Unassembled WGS sequence"/>
</dbReference>
<gene>
    <name evidence="4" type="ORF">M501DRAFT_913246</name>
</gene>
<dbReference type="GO" id="GO:0016757">
    <property type="term" value="F:glycosyltransferase activity"/>
    <property type="evidence" value="ECO:0007669"/>
    <property type="project" value="UniProtKB-KW"/>
</dbReference>
<organism evidence="4 5">
    <name type="scientific">Patellaria atrata CBS 101060</name>
    <dbReference type="NCBI Taxonomy" id="1346257"/>
    <lineage>
        <taxon>Eukaryota</taxon>
        <taxon>Fungi</taxon>
        <taxon>Dikarya</taxon>
        <taxon>Ascomycota</taxon>
        <taxon>Pezizomycotina</taxon>
        <taxon>Dothideomycetes</taxon>
        <taxon>Dothideomycetes incertae sedis</taxon>
        <taxon>Patellariales</taxon>
        <taxon>Patellariaceae</taxon>
        <taxon>Patellaria</taxon>
    </lineage>
</organism>
<evidence type="ECO:0000313" key="4">
    <source>
        <dbReference type="EMBL" id="KAF2837905.1"/>
    </source>
</evidence>
<dbReference type="FunFam" id="3.90.550.10:FF:000237">
    <property type="entry name" value="WGS project CABT00000000 data, contig 2.1"/>
    <property type="match status" value="1"/>
</dbReference>
<keyword evidence="3" id="KW-0808">Transferase</keyword>
<evidence type="ECO:0000256" key="2">
    <source>
        <dbReference type="ARBA" id="ARBA00022676"/>
    </source>
</evidence>
<dbReference type="PANTHER" id="PTHR31306">
    <property type="entry name" value="ALPHA-1,6-MANNOSYLTRANSFERASE MNN11-RELATED"/>
    <property type="match status" value="1"/>
</dbReference>
<evidence type="ECO:0000256" key="1">
    <source>
        <dbReference type="ARBA" id="ARBA00005664"/>
    </source>
</evidence>
<dbReference type="EMBL" id="MU006098">
    <property type="protein sequence ID" value="KAF2837905.1"/>
    <property type="molecule type" value="Genomic_DNA"/>
</dbReference>
<comment type="similarity">
    <text evidence="1">Belongs to the glycosyltransferase 34 family.</text>
</comment>
<feature type="non-terminal residue" evidence="4">
    <location>
        <position position="1"/>
    </location>
</feature>
<evidence type="ECO:0000256" key="3">
    <source>
        <dbReference type="ARBA" id="ARBA00022679"/>
    </source>
</evidence>
<keyword evidence="5" id="KW-1185">Reference proteome</keyword>
<accession>A0A9P4S9Y8</accession>
<dbReference type="SUPFAM" id="SSF53448">
    <property type="entry name" value="Nucleotide-diphospho-sugar transferases"/>
    <property type="match status" value="1"/>
</dbReference>
<dbReference type="GO" id="GO:0006487">
    <property type="term" value="P:protein N-linked glycosylation"/>
    <property type="evidence" value="ECO:0007669"/>
    <property type="project" value="TreeGrafter"/>
</dbReference>
<reference evidence="4" key="1">
    <citation type="journal article" date="2020" name="Stud. Mycol.">
        <title>101 Dothideomycetes genomes: a test case for predicting lifestyles and emergence of pathogens.</title>
        <authorList>
            <person name="Haridas S."/>
            <person name="Albert R."/>
            <person name="Binder M."/>
            <person name="Bloem J."/>
            <person name="Labutti K."/>
            <person name="Salamov A."/>
            <person name="Andreopoulos B."/>
            <person name="Baker S."/>
            <person name="Barry K."/>
            <person name="Bills G."/>
            <person name="Bluhm B."/>
            <person name="Cannon C."/>
            <person name="Castanera R."/>
            <person name="Culley D."/>
            <person name="Daum C."/>
            <person name="Ezra D."/>
            <person name="Gonzalez J."/>
            <person name="Henrissat B."/>
            <person name="Kuo A."/>
            <person name="Liang C."/>
            <person name="Lipzen A."/>
            <person name="Lutzoni F."/>
            <person name="Magnuson J."/>
            <person name="Mondo S."/>
            <person name="Nolan M."/>
            <person name="Ohm R."/>
            <person name="Pangilinan J."/>
            <person name="Park H.-J."/>
            <person name="Ramirez L."/>
            <person name="Alfaro M."/>
            <person name="Sun H."/>
            <person name="Tritt A."/>
            <person name="Yoshinaga Y."/>
            <person name="Zwiers L.-H."/>
            <person name="Turgeon B."/>
            <person name="Goodwin S."/>
            <person name="Spatafora J."/>
            <person name="Crous P."/>
            <person name="Grigoriev I."/>
        </authorList>
    </citation>
    <scope>NUCLEOTIDE SEQUENCE</scope>
    <source>
        <strain evidence="4">CBS 101060</strain>
    </source>
</reference>
<dbReference type="Gene3D" id="3.90.550.10">
    <property type="entry name" value="Spore Coat Polysaccharide Biosynthesis Protein SpsA, Chain A"/>
    <property type="match status" value="1"/>
</dbReference>
<sequence>GKRTRIGKCTILFGDPNPTYERALRTHEAHNRLHGYPLLVLRKGILDDVWTKPAYILSLLLQELEKPDDQRLEWLLWVDADTIILNPYIPIEVFLPPTPEWDDTHILITHDWNGLNNGVFPVRVHPWSVELFSAILAFRHYRPDYQLTFRDQSAMDALLKEERFARSAIQTPQRWFNGYQGEHNETLQPHQVRRGDFLVHFAGVGHRQERMQYWLERAEMHKPDWELEVQHTSYPEETRDFW</sequence>
<comment type="caution">
    <text evidence="4">The sequence shown here is derived from an EMBL/GenBank/DDBJ whole genome shotgun (WGS) entry which is preliminary data.</text>
</comment>
<dbReference type="AlphaFoldDB" id="A0A9P4S9Y8"/>
<dbReference type="InterPro" id="IPR008630">
    <property type="entry name" value="Glyco_trans_34"/>
</dbReference>
<dbReference type="Pfam" id="PF05637">
    <property type="entry name" value="Glyco_transf_34"/>
    <property type="match status" value="1"/>
</dbReference>
<dbReference type="OrthoDB" id="407658at2759"/>
<evidence type="ECO:0000313" key="5">
    <source>
        <dbReference type="Proteomes" id="UP000799429"/>
    </source>
</evidence>
<proteinExistence type="inferred from homology"/>
<feature type="non-terminal residue" evidence="4">
    <location>
        <position position="242"/>
    </location>
</feature>
<dbReference type="GO" id="GO:0000139">
    <property type="term" value="C:Golgi membrane"/>
    <property type="evidence" value="ECO:0007669"/>
    <property type="project" value="TreeGrafter"/>
</dbReference>
<protein>
    <submittedName>
        <fullName evidence="4">Glycosyltransferase family 34 protein</fullName>
    </submittedName>
</protein>
<dbReference type="PANTHER" id="PTHR31306:SF8">
    <property type="entry name" value="GLYCOSYLTRANSFERASE FAMILY 34 PROTEIN"/>
    <property type="match status" value="1"/>
</dbReference>
<name>A0A9P4S9Y8_9PEZI</name>
<keyword evidence="2" id="KW-0328">Glycosyltransferase</keyword>